<dbReference type="EMBL" id="ALBS01000013">
    <property type="protein sequence ID" value="EJT52869.1"/>
    <property type="molecule type" value="Genomic_DNA"/>
</dbReference>
<feature type="region of interest" description="Disordered" evidence="1">
    <location>
        <begin position="55"/>
        <end position="111"/>
    </location>
</feature>
<accession>J6F712</accession>
<dbReference type="Proteomes" id="UP000002748">
    <property type="component" value="Unassembled WGS sequence"/>
</dbReference>
<evidence type="ECO:0000313" key="3">
    <source>
        <dbReference type="Proteomes" id="UP000002748"/>
    </source>
</evidence>
<dbReference type="GeneID" id="25984288"/>
<dbReference type="VEuPathDB" id="FungiDB:A1Q1_00774"/>
<dbReference type="HOGENOM" id="CLU_1563997_0_0_1"/>
<feature type="region of interest" description="Disordered" evidence="1">
    <location>
        <begin position="147"/>
        <end position="171"/>
    </location>
</feature>
<feature type="compositionally biased region" description="Basic and acidic residues" evidence="1">
    <location>
        <begin position="152"/>
        <end position="164"/>
    </location>
</feature>
<organism evidence="2 3">
    <name type="scientific">Trichosporon asahii var. asahii (strain ATCC 90039 / CBS 2479 / JCM 2466 / KCTC 7840 / NBRC 103889/ NCYC 2677 / UAMH 7654)</name>
    <name type="common">Yeast</name>
    <dbReference type="NCBI Taxonomy" id="1186058"/>
    <lineage>
        <taxon>Eukaryota</taxon>
        <taxon>Fungi</taxon>
        <taxon>Dikarya</taxon>
        <taxon>Basidiomycota</taxon>
        <taxon>Agaricomycotina</taxon>
        <taxon>Tremellomycetes</taxon>
        <taxon>Trichosporonales</taxon>
        <taxon>Trichosporonaceae</taxon>
        <taxon>Trichosporon</taxon>
    </lineage>
</organism>
<sequence length="171" mass="18879">MLVSSTRPSATSSLDPHLEVHPHWRVHDTEYRLPSPHFLRPKEDDVGVLLCLEQAKPNPIKPPHDSSLSRPNPEDERDEWPATTQRVAPAKLDEEAPLTFTSLGNPGRAAGISPDLPSARENIIGAWQEAKPPRQLGCVRDARVPCPAYQDESERPKSPKDAVPERTAAAL</sequence>
<evidence type="ECO:0000256" key="1">
    <source>
        <dbReference type="SAM" id="MobiDB-lite"/>
    </source>
</evidence>
<reference evidence="2 3" key="1">
    <citation type="journal article" date="2012" name="Eukaryot. Cell">
        <title>Draft genome sequence of CBS 2479, the standard type strain of Trichosporon asahii.</title>
        <authorList>
            <person name="Yang R.Y."/>
            <person name="Li H.T."/>
            <person name="Zhu H."/>
            <person name="Zhou G.P."/>
            <person name="Wang M."/>
            <person name="Wang L."/>
        </authorList>
    </citation>
    <scope>NUCLEOTIDE SEQUENCE [LARGE SCALE GENOMIC DNA]</scope>
    <source>
        <strain evidence="3">ATCC 90039 / CBS 2479 / JCM 2466 / KCTC 7840 / NCYC 2677 / UAMH 7654</strain>
    </source>
</reference>
<name>J6F712_TRIAS</name>
<dbReference type="KEGG" id="tasa:A1Q1_00774"/>
<dbReference type="RefSeq" id="XP_014183943.1">
    <property type="nucleotide sequence ID" value="XM_014328468.1"/>
</dbReference>
<protein>
    <submittedName>
        <fullName evidence="2">Uncharacterized protein</fullName>
    </submittedName>
</protein>
<evidence type="ECO:0000313" key="2">
    <source>
        <dbReference type="EMBL" id="EJT52869.1"/>
    </source>
</evidence>
<comment type="caution">
    <text evidence="2">The sequence shown here is derived from an EMBL/GenBank/DDBJ whole genome shotgun (WGS) entry which is preliminary data.</text>
</comment>
<proteinExistence type="predicted"/>
<gene>
    <name evidence="2" type="ORF">A1Q1_00774</name>
</gene>
<dbReference type="AlphaFoldDB" id="J6F712"/>